<keyword evidence="2" id="KW-1185">Reference proteome</keyword>
<name>A0A8X6WKC5_TRICX</name>
<proteinExistence type="predicted"/>
<reference evidence="1" key="1">
    <citation type="submission" date="2020-08" db="EMBL/GenBank/DDBJ databases">
        <title>Multicomponent nature underlies the extraordinary mechanical properties of spider dragline silk.</title>
        <authorList>
            <person name="Kono N."/>
            <person name="Nakamura H."/>
            <person name="Mori M."/>
            <person name="Yoshida Y."/>
            <person name="Ohtoshi R."/>
            <person name="Malay A.D."/>
            <person name="Moran D.A.P."/>
            <person name="Tomita M."/>
            <person name="Numata K."/>
            <person name="Arakawa K."/>
        </authorList>
    </citation>
    <scope>NUCLEOTIDE SEQUENCE</scope>
</reference>
<dbReference type="AlphaFoldDB" id="A0A8X6WKC5"/>
<protein>
    <submittedName>
        <fullName evidence="1">Uncharacterized protein</fullName>
    </submittedName>
</protein>
<evidence type="ECO:0000313" key="1">
    <source>
        <dbReference type="EMBL" id="GFY36340.1"/>
    </source>
</evidence>
<evidence type="ECO:0000313" key="2">
    <source>
        <dbReference type="Proteomes" id="UP000887159"/>
    </source>
</evidence>
<organism evidence="1 2">
    <name type="scientific">Trichonephila clavipes</name>
    <name type="common">Golden silk orbweaver</name>
    <name type="synonym">Nephila clavipes</name>
    <dbReference type="NCBI Taxonomy" id="2585209"/>
    <lineage>
        <taxon>Eukaryota</taxon>
        <taxon>Metazoa</taxon>
        <taxon>Ecdysozoa</taxon>
        <taxon>Arthropoda</taxon>
        <taxon>Chelicerata</taxon>
        <taxon>Arachnida</taxon>
        <taxon>Araneae</taxon>
        <taxon>Araneomorphae</taxon>
        <taxon>Entelegynae</taxon>
        <taxon>Araneoidea</taxon>
        <taxon>Nephilidae</taxon>
        <taxon>Trichonephila</taxon>
    </lineage>
</organism>
<dbReference type="EMBL" id="BMAU01021436">
    <property type="protein sequence ID" value="GFY36340.1"/>
    <property type="molecule type" value="Genomic_DNA"/>
</dbReference>
<comment type="caution">
    <text evidence="1">The sequence shown here is derived from an EMBL/GenBank/DDBJ whole genome shotgun (WGS) entry which is preliminary data.</text>
</comment>
<accession>A0A8X6WKC5</accession>
<dbReference type="Proteomes" id="UP000887159">
    <property type="component" value="Unassembled WGS sequence"/>
</dbReference>
<gene>
    <name evidence="1" type="ORF">TNCV_3450431</name>
</gene>
<sequence>MKENCTGAREPLFQVPHPANLMNFSPDGFNVHLAIYVLGLQRHQDLNSRLYNTGYVFLPMATRLLCPMKSYRTV</sequence>